<keyword evidence="2" id="KW-0238">DNA-binding</keyword>
<dbReference type="InterPro" id="IPR005143">
    <property type="entry name" value="TF_LuxR_autoind-bd_dom"/>
</dbReference>
<dbReference type="SUPFAM" id="SSF75516">
    <property type="entry name" value="Pheromone-binding domain of LuxR-like quorum-sensing transcription factors"/>
    <property type="match status" value="1"/>
</dbReference>
<protein>
    <recommendedName>
        <fullName evidence="4">Transcription factor LuxR-like autoinducer-binding domain-containing protein</fullName>
    </recommendedName>
</protein>
<dbReference type="GO" id="GO:0003677">
    <property type="term" value="F:DNA binding"/>
    <property type="evidence" value="ECO:0007669"/>
    <property type="project" value="UniProtKB-KW"/>
</dbReference>
<keyword evidence="1" id="KW-0805">Transcription regulation</keyword>
<reference evidence="5" key="1">
    <citation type="submission" date="2016-10" db="EMBL/GenBank/DDBJ databases">
        <authorList>
            <person name="de Groot N.N."/>
        </authorList>
    </citation>
    <scope>NUCLEOTIDE SEQUENCE</scope>
</reference>
<sequence>MLESQKTTILPEFNKLVKQIKHLGFDGVLYSFYPMYMYNKKIQPVLHNCENFTPFVNHYLENDYGNQDFVVRLALQGQREIDWWQEIDSGNTSDEEKKVTEYSKNNFNIHHGLTIVIPFYKFAVAAVSVVSMSDDTDIFQNMKNTHLSTLHECANEYHENIIDSNKMLQLFISPILEKLNSKAKQVLKHLINGQPMKDIPNISQKYAEKILFGLRDDFGGVTTNELIHMLGLINLQKHL</sequence>
<gene>
    <name evidence="5" type="ORF">MNB_SUP05-SYMBIONT-5-636</name>
</gene>
<dbReference type="Gene3D" id="3.30.450.80">
    <property type="entry name" value="Transcription factor LuxR-like, autoinducer-binding domain"/>
    <property type="match status" value="1"/>
</dbReference>
<dbReference type="AlphaFoldDB" id="A0A1W1E250"/>
<keyword evidence="3" id="KW-0804">Transcription</keyword>
<dbReference type="Pfam" id="PF03472">
    <property type="entry name" value="Autoind_bind"/>
    <property type="match status" value="1"/>
</dbReference>
<accession>A0A1W1E250</accession>
<evidence type="ECO:0000256" key="2">
    <source>
        <dbReference type="ARBA" id="ARBA00023125"/>
    </source>
</evidence>
<evidence type="ECO:0000256" key="1">
    <source>
        <dbReference type="ARBA" id="ARBA00023015"/>
    </source>
</evidence>
<evidence type="ECO:0000313" key="5">
    <source>
        <dbReference type="EMBL" id="SFV87948.1"/>
    </source>
</evidence>
<feature type="domain" description="Transcription factor LuxR-like autoinducer-binding" evidence="4">
    <location>
        <begin position="16"/>
        <end position="159"/>
    </location>
</feature>
<evidence type="ECO:0000259" key="4">
    <source>
        <dbReference type="Pfam" id="PF03472"/>
    </source>
</evidence>
<evidence type="ECO:0000256" key="3">
    <source>
        <dbReference type="ARBA" id="ARBA00023163"/>
    </source>
</evidence>
<name>A0A1W1E250_9ZZZZ</name>
<proteinExistence type="predicted"/>
<dbReference type="InterPro" id="IPR036693">
    <property type="entry name" value="TF_LuxR_autoind-bd_dom_sf"/>
</dbReference>
<organism evidence="5">
    <name type="scientific">hydrothermal vent metagenome</name>
    <dbReference type="NCBI Taxonomy" id="652676"/>
    <lineage>
        <taxon>unclassified sequences</taxon>
        <taxon>metagenomes</taxon>
        <taxon>ecological metagenomes</taxon>
    </lineage>
</organism>
<dbReference type="EMBL" id="FPHZ01000112">
    <property type="protein sequence ID" value="SFV87948.1"/>
    <property type="molecule type" value="Genomic_DNA"/>
</dbReference>